<dbReference type="AlphaFoldDB" id="A0A1X1D6S8"/>
<proteinExistence type="predicted"/>
<comment type="caution">
    <text evidence="1">The sequence shown here is derived from an EMBL/GenBank/DDBJ whole genome shotgun (WGS) entry which is preliminary data.</text>
</comment>
<reference evidence="1 2" key="1">
    <citation type="journal article" date="2017" name="Antonie Van Leeuwenhoek">
        <title>Phylogenomic resolution of the bacterial genus Pantoea and its relationship with Erwinia and Tatumella.</title>
        <authorList>
            <person name="Palmer M."/>
            <person name="Steenkamp E.T."/>
            <person name="Coetzee M.P."/>
            <person name="Chan W.Y."/>
            <person name="van Zyl E."/>
            <person name="De Maayer P."/>
            <person name="Coutinho T.A."/>
            <person name="Blom J."/>
            <person name="Smits T.H."/>
            <person name="Duffy B."/>
            <person name="Venter S.N."/>
        </authorList>
    </citation>
    <scope>NUCLEOTIDE SEQUENCE [LARGE SCALE GENOMIC DNA]</scope>
    <source>
        <strain evidence="1 2">LMG 26277</strain>
    </source>
</reference>
<keyword evidence="2" id="KW-1185">Reference proteome</keyword>
<organism evidence="1 2">
    <name type="scientific">Pantoea wallisii</name>
    <dbReference type="NCBI Taxonomy" id="1076551"/>
    <lineage>
        <taxon>Bacteria</taxon>
        <taxon>Pseudomonadati</taxon>
        <taxon>Pseudomonadota</taxon>
        <taxon>Gammaproteobacteria</taxon>
        <taxon>Enterobacterales</taxon>
        <taxon>Erwiniaceae</taxon>
        <taxon>Pantoea</taxon>
    </lineage>
</organism>
<accession>A0A1X1D6S8</accession>
<dbReference type="EMBL" id="MLFS01000042">
    <property type="protein sequence ID" value="ORM72389.1"/>
    <property type="molecule type" value="Genomic_DNA"/>
</dbReference>
<dbReference type="OrthoDB" id="6562952at2"/>
<evidence type="ECO:0000313" key="1">
    <source>
        <dbReference type="EMBL" id="ORM72389.1"/>
    </source>
</evidence>
<evidence type="ECO:0000313" key="2">
    <source>
        <dbReference type="Proteomes" id="UP000193104"/>
    </source>
</evidence>
<name>A0A1X1D6S8_9GAMM</name>
<dbReference type="STRING" id="1076551.HA48_14630"/>
<sequence>MRMTWFSHPEPLDTKTADELLSRYAARHVEAKKTLAFDPRFWTVSALLPESKYGPIPSKQFEQPIWSR</sequence>
<gene>
    <name evidence="1" type="ORF">HA48_14630</name>
</gene>
<protein>
    <submittedName>
        <fullName evidence="1">Uncharacterized protein</fullName>
    </submittedName>
</protein>
<dbReference type="RefSeq" id="WP_128602018.1">
    <property type="nucleotide sequence ID" value="NZ_MLFS01000042.1"/>
</dbReference>
<dbReference type="Proteomes" id="UP000193104">
    <property type="component" value="Unassembled WGS sequence"/>
</dbReference>